<organism evidence="4 5">
    <name type="scientific">Lentzea alba</name>
    <dbReference type="NCBI Taxonomy" id="2714351"/>
    <lineage>
        <taxon>Bacteria</taxon>
        <taxon>Bacillati</taxon>
        <taxon>Actinomycetota</taxon>
        <taxon>Actinomycetes</taxon>
        <taxon>Pseudonocardiales</taxon>
        <taxon>Pseudonocardiaceae</taxon>
        <taxon>Lentzea</taxon>
    </lineage>
</organism>
<name>A0A7C9RRA6_9PSEU</name>
<evidence type="ECO:0000256" key="2">
    <source>
        <dbReference type="ARBA" id="ARBA00023315"/>
    </source>
</evidence>
<proteinExistence type="predicted"/>
<sequence length="240" mass="26557">MRASWADIRNPGRCRRRPAEVTLGDDVVDAARGRTGAVSLLGASGRSDVPRAVVPPSGVRDYEIRDYETADEVSWLRCRVLGFVTTSSYDDVWQAKRRADLELVALHDGVVVAALDVSVPGAEATIQTVVVHPDYQGRGIATALLGEALRRLERCGVRVLDASTREDEPALGWFARNGFLETSRYLHVYASADEVGTVLNAKYGLTPVGAFLHARIEREAELRQRFERVHVCRRMVRMIG</sequence>
<reference evidence="4 5" key="1">
    <citation type="submission" date="2020-03" db="EMBL/GenBank/DDBJ databases">
        <title>Isolation and identification of active actinomycetes.</title>
        <authorList>
            <person name="Sun X."/>
        </authorList>
    </citation>
    <scope>NUCLEOTIDE SEQUENCE [LARGE SCALE GENOMIC DNA]</scope>
    <source>
        <strain evidence="4 5">NEAU-D13</strain>
    </source>
</reference>
<keyword evidence="1 4" id="KW-0808">Transferase</keyword>
<feature type="domain" description="N-acetyltransferase" evidence="3">
    <location>
        <begin position="62"/>
        <end position="205"/>
    </location>
</feature>
<dbReference type="InterPro" id="IPR016181">
    <property type="entry name" value="Acyl_CoA_acyltransferase"/>
</dbReference>
<dbReference type="CDD" id="cd04301">
    <property type="entry name" value="NAT_SF"/>
    <property type="match status" value="1"/>
</dbReference>
<evidence type="ECO:0000313" key="5">
    <source>
        <dbReference type="Proteomes" id="UP000481360"/>
    </source>
</evidence>
<dbReference type="Pfam" id="PF00583">
    <property type="entry name" value="Acetyltransf_1"/>
    <property type="match status" value="1"/>
</dbReference>
<keyword evidence="5" id="KW-1185">Reference proteome</keyword>
<dbReference type="Gene3D" id="3.40.630.30">
    <property type="match status" value="1"/>
</dbReference>
<comment type="caution">
    <text evidence="4">The sequence shown here is derived from an EMBL/GenBank/DDBJ whole genome shotgun (WGS) entry which is preliminary data.</text>
</comment>
<evidence type="ECO:0000259" key="3">
    <source>
        <dbReference type="PROSITE" id="PS51186"/>
    </source>
</evidence>
<protein>
    <submittedName>
        <fullName evidence="4">GNAT family N-acetyltransferase</fullName>
    </submittedName>
</protein>
<dbReference type="InterPro" id="IPR000182">
    <property type="entry name" value="GNAT_dom"/>
</dbReference>
<evidence type="ECO:0000256" key="1">
    <source>
        <dbReference type="ARBA" id="ARBA00022679"/>
    </source>
</evidence>
<dbReference type="Proteomes" id="UP000481360">
    <property type="component" value="Unassembled WGS sequence"/>
</dbReference>
<dbReference type="InterPro" id="IPR050832">
    <property type="entry name" value="Bact_Acetyltransf"/>
</dbReference>
<dbReference type="GO" id="GO:0016747">
    <property type="term" value="F:acyltransferase activity, transferring groups other than amino-acyl groups"/>
    <property type="evidence" value="ECO:0007669"/>
    <property type="project" value="InterPro"/>
</dbReference>
<dbReference type="EMBL" id="JAAMPJ010000004">
    <property type="protein sequence ID" value="NGY60909.1"/>
    <property type="molecule type" value="Genomic_DNA"/>
</dbReference>
<dbReference type="PANTHER" id="PTHR43877">
    <property type="entry name" value="AMINOALKYLPHOSPHONATE N-ACETYLTRANSFERASE-RELATED-RELATED"/>
    <property type="match status" value="1"/>
</dbReference>
<accession>A0A7C9RRA6</accession>
<evidence type="ECO:0000313" key="4">
    <source>
        <dbReference type="EMBL" id="NGY60909.1"/>
    </source>
</evidence>
<dbReference type="AlphaFoldDB" id="A0A7C9RRA6"/>
<dbReference type="SUPFAM" id="SSF55729">
    <property type="entry name" value="Acyl-CoA N-acyltransferases (Nat)"/>
    <property type="match status" value="1"/>
</dbReference>
<gene>
    <name evidence="4" type="ORF">G7043_18415</name>
</gene>
<dbReference type="PROSITE" id="PS51186">
    <property type="entry name" value="GNAT"/>
    <property type="match status" value="1"/>
</dbReference>
<keyword evidence="2" id="KW-0012">Acyltransferase</keyword>